<dbReference type="PANTHER" id="PTHR32401:SF47">
    <property type="entry name" value="LEGUME LECTIN DOMAIN-CONTAINING PROTEIN"/>
    <property type="match status" value="1"/>
</dbReference>
<dbReference type="STRING" id="157652.A0A371GEU9"/>
<dbReference type="PROSITE" id="PS00307">
    <property type="entry name" value="LECTIN_LEGUME_BETA"/>
    <property type="match status" value="1"/>
</dbReference>
<evidence type="ECO:0000256" key="1">
    <source>
        <dbReference type="ARBA" id="ARBA00007606"/>
    </source>
</evidence>
<name>A0A371GEU9_MUCPR</name>
<dbReference type="CDD" id="cd06899">
    <property type="entry name" value="lectin_legume_LecRK_Arcelin_ConA"/>
    <property type="match status" value="1"/>
</dbReference>
<dbReference type="SUPFAM" id="SSF49899">
    <property type="entry name" value="Concanavalin A-like lectins/glucanases"/>
    <property type="match status" value="1"/>
</dbReference>
<dbReference type="OrthoDB" id="2014828at2759"/>
<evidence type="ECO:0000313" key="6">
    <source>
        <dbReference type="EMBL" id="RDX89087.1"/>
    </source>
</evidence>
<dbReference type="InterPro" id="IPR019825">
    <property type="entry name" value="Lectin_legB_Mn/Ca_BS"/>
</dbReference>
<reference evidence="6" key="1">
    <citation type="submission" date="2018-05" db="EMBL/GenBank/DDBJ databases">
        <title>Draft genome of Mucuna pruriens seed.</title>
        <authorList>
            <person name="Nnadi N.E."/>
            <person name="Vos R."/>
            <person name="Hasami M.H."/>
            <person name="Devisetty U.K."/>
            <person name="Aguiy J.C."/>
        </authorList>
    </citation>
    <scope>NUCLEOTIDE SEQUENCE [LARGE SCALE GENOMIC DNA]</scope>
    <source>
        <strain evidence="6">JCA_2017</strain>
    </source>
</reference>
<evidence type="ECO:0000313" key="7">
    <source>
        <dbReference type="Proteomes" id="UP000257109"/>
    </source>
</evidence>
<gene>
    <name evidence="6" type="ORF">CR513_29231</name>
</gene>
<dbReference type="GO" id="GO:0030246">
    <property type="term" value="F:carbohydrate binding"/>
    <property type="evidence" value="ECO:0007669"/>
    <property type="project" value="UniProtKB-KW"/>
</dbReference>
<evidence type="ECO:0000256" key="2">
    <source>
        <dbReference type="ARBA" id="ARBA00022734"/>
    </source>
</evidence>
<feature type="signal peptide" evidence="4">
    <location>
        <begin position="1"/>
        <end position="26"/>
    </location>
</feature>
<keyword evidence="2" id="KW-0430">Lectin</keyword>
<dbReference type="Proteomes" id="UP000257109">
    <property type="component" value="Unassembled WGS sequence"/>
</dbReference>
<dbReference type="Pfam" id="PF00139">
    <property type="entry name" value="Lectin_legB"/>
    <property type="match status" value="1"/>
</dbReference>
<dbReference type="Gene3D" id="2.60.120.200">
    <property type="match status" value="1"/>
</dbReference>
<evidence type="ECO:0000259" key="5">
    <source>
        <dbReference type="Pfam" id="PF00139"/>
    </source>
</evidence>
<feature type="region of interest" description="Disordered" evidence="3">
    <location>
        <begin position="322"/>
        <end position="342"/>
    </location>
</feature>
<accession>A0A371GEU9</accession>
<feature type="domain" description="Legume lectin" evidence="5">
    <location>
        <begin position="28"/>
        <end position="260"/>
    </location>
</feature>
<organism evidence="6 7">
    <name type="scientific">Mucuna pruriens</name>
    <name type="common">Velvet bean</name>
    <name type="synonym">Dolichos pruriens</name>
    <dbReference type="NCBI Taxonomy" id="157652"/>
    <lineage>
        <taxon>Eukaryota</taxon>
        <taxon>Viridiplantae</taxon>
        <taxon>Streptophyta</taxon>
        <taxon>Embryophyta</taxon>
        <taxon>Tracheophyta</taxon>
        <taxon>Spermatophyta</taxon>
        <taxon>Magnoliopsida</taxon>
        <taxon>eudicotyledons</taxon>
        <taxon>Gunneridae</taxon>
        <taxon>Pentapetalae</taxon>
        <taxon>rosids</taxon>
        <taxon>fabids</taxon>
        <taxon>Fabales</taxon>
        <taxon>Fabaceae</taxon>
        <taxon>Papilionoideae</taxon>
        <taxon>50 kb inversion clade</taxon>
        <taxon>NPAAA clade</taxon>
        <taxon>indigoferoid/millettioid clade</taxon>
        <taxon>Phaseoleae</taxon>
        <taxon>Mucuna</taxon>
    </lineage>
</organism>
<keyword evidence="4" id="KW-0732">Signal</keyword>
<evidence type="ECO:0000256" key="3">
    <source>
        <dbReference type="SAM" id="MobiDB-lite"/>
    </source>
</evidence>
<dbReference type="PANTHER" id="PTHR32401">
    <property type="entry name" value="CONCANAVALIN A-LIKE LECTIN FAMILY PROTEIN"/>
    <property type="match status" value="1"/>
</dbReference>
<keyword evidence="7" id="KW-1185">Reference proteome</keyword>
<proteinExistence type="inferred from homology"/>
<sequence length="429" mass="46825">MAKTQNPFPALMILLCFVLLLNNVNSDSLSFSFSNFGAGQEFDIGFLGDARPLGGVIELTRRDNGAYGSPIIRQHSVGRAVYIPPVRLWDKTTGKLADFNTEFSFVVDPAGSQIHADGFSFFILPFNADPRIPKNSTGGYLGLFSPETAFNAYKNQIVAVEFDTFGNEWDPKPVPVAPHIGIDVNSLESLKTIDWPINSVPQGSVGKASITYDSNAKELSVAVGYATQPAIIVGFTQTIDLRGVLPELVRIGFSAATGKAMSLVESSSELGQISLFMGLTRYSLSIFGARPIGLQDSSTGVHGPPHPGFQFFAQGGCGPPHSGLPDLSRRRRGPPHLSLQDSSRGLWTTSLKSSCFFSRDRGSPHSSLQDSSRGVMDHLTLFDCKYLSGFHQLMDLRFDVWVMDVVAHVEHTQSNNLALRWRPRESLRA</sequence>
<dbReference type="InterPro" id="IPR001220">
    <property type="entry name" value="Legume_lectin_dom"/>
</dbReference>
<evidence type="ECO:0000256" key="4">
    <source>
        <dbReference type="SAM" id="SignalP"/>
    </source>
</evidence>
<feature type="non-terminal residue" evidence="6">
    <location>
        <position position="1"/>
    </location>
</feature>
<dbReference type="InterPro" id="IPR013320">
    <property type="entry name" value="ConA-like_dom_sf"/>
</dbReference>
<dbReference type="EMBL" id="QJKJ01005768">
    <property type="protein sequence ID" value="RDX89087.1"/>
    <property type="molecule type" value="Genomic_DNA"/>
</dbReference>
<comment type="caution">
    <text evidence="6">The sequence shown here is derived from an EMBL/GenBank/DDBJ whole genome shotgun (WGS) entry which is preliminary data.</text>
</comment>
<protein>
    <recommendedName>
        <fullName evidence="5">Legume lectin domain-containing protein</fullName>
    </recommendedName>
</protein>
<dbReference type="AlphaFoldDB" id="A0A371GEU9"/>
<dbReference type="InterPro" id="IPR050258">
    <property type="entry name" value="Leguminous_Lectin"/>
</dbReference>
<comment type="similarity">
    <text evidence="1">Belongs to the leguminous lectin family.</text>
</comment>
<feature type="chain" id="PRO_5016587949" description="Legume lectin domain-containing protein" evidence="4">
    <location>
        <begin position="27"/>
        <end position="429"/>
    </location>
</feature>